<keyword evidence="2" id="KW-1185">Reference proteome</keyword>
<dbReference type="EMBL" id="MU003496">
    <property type="protein sequence ID" value="KAF2475300.1"/>
    <property type="molecule type" value="Genomic_DNA"/>
</dbReference>
<accession>A0ACB6R979</accession>
<evidence type="ECO:0000313" key="2">
    <source>
        <dbReference type="Proteomes" id="UP000799755"/>
    </source>
</evidence>
<protein>
    <submittedName>
        <fullName evidence="1">Uncharacterized protein</fullName>
    </submittedName>
</protein>
<organism evidence="1 2">
    <name type="scientific">Lindgomyces ingoldianus</name>
    <dbReference type="NCBI Taxonomy" id="673940"/>
    <lineage>
        <taxon>Eukaryota</taxon>
        <taxon>Fungi</taxon>
        <taxon>Dikarya</taxon>
        <taxon>Ascomycota</taxon>
        <taxon>Pezizomycotina</taxon>
        <taxon>Dothideomycetes</taxon>
        <taxon>Pleosporomycetidae</taxon>
        <taxon>Pleosporales</taxon>
        <taxon>Lindgomycetaceae</taxon>
        <taxon>Lindgomyces</taxon>
    </lineage>
</organism>
<comment type="caution">
    <text evidence="1">The sequence shown here is derived from an EMBL/GenBank/DDBJ whole genome shotgun (WGS) entry which is preliminary data.</text>
</comment>
<sequence length="843" mass="85454">MLLVRSLAVFALLLVFSVVSCNPFRPRGYDTIAPYANLTSISTAPAVIPTTETTAILTENPPYPIPGTGTGIVTKDNGGRPKSTDQGSSTGGAASKNDSMAPCTVNIPQANIDWWYAATYEFPIGTLTKTANPFNDSKQYLTKIPNTETFDVTSALSDIAYTNSLTYDPEWNITWTYLEQYDVTPKAEITSVIPRTAALPLPSGDIIPATDAPLYDIDINSLPAASLAITGPTGTVFIATSTTPVLYFSVYEVETAVPSTAADGKVTYDTTIETFNLPDVYAYSYDLKGIEDYAIATGAVPDEFLQQIPQSACSAGLFEATVTVLVVVDLTYINFPGANPFIVHIESSVLGFEDETSKGPNVVVVATPQPQTSTRAVHPPMIEHSEDGFSTSVDDSGGDHQAPTTTANGAAETPGAAATPAFEDSHNAGGNQAQGPNAQEPSQQSVGTIGSETVKVGPSSVVVVGSQTLKPGGPAITVGGIPVSLVPSATAIVVGGTTSALPRVLPTGVNNPAPPILTVGSSTFTANAATQFFIGPGQTLTLGGTVIVDGTVVSLGQSASFVVVGGSTQVFSSATPAFKPPAATARPTIVVAGSTVTANPGSSFIIGSQTLAPGQQITVDGSTVSLAPSASFVVINGQTSSIVNPAAQITPPPITLNGAVFTALPGTGTTYSIGGQFLTPGGVITVGDQTVSLAAGATALVVNGQTTTLLPQAIITNAPLLTVGSKTYTAQSGAGTIFIISGQTLTPGGIITVDGTTISLAPGATQLIYGSAGHSTTETLFPATITRSQSNTGATASVGATRTAGGAAATSSKKGGGGYAVQPSRSAGWSLFVIIGVMGLVLG</sequence>
<name>A0ACB6R979_9PLEO</name>
<reference evidence="1" key="1">
    <citation type="journal article" date="2020" name="Stud. Mycol.">
        <title>101 Dothideomycetes genomes: a test case for predicting lifestyles and emergence of pathogens.</title>
        <authorList>
            <person name="Haridas S."/>
            <person name="Albert R."/>
            <person name="Binder M."/>
            <person name="Bloem J."/>
            <person name="Labutti K."/>
            <person name="Salamov A."/>
            <person name="Andreopoulos B."/>
            <person name="Baker S."/>
            <person name="Barry K."/>
            <person name="Bills G."/>
            <person name="Bluhm B."/>
            <person name="Cannon C."/>
            <person name="Castanera R."/>
            <person name="Culley D."/>
            <person name="Daum C."/>
            <person name="Ezra D."/>
            <person name="Gonzalez J."/>
            <person name="Henrissat B."/>
            <person name="Kuo A."/>
            <person name="Liang C."/>
            <person name="Lipzen A."/>
            <person name="Lutzoni F."/>
            <person name="Magnuson J."/>
            <person name="Mondo S."/>
            <person name="Nolan M."/>
            <person name="Ohm R."/>
            <person name="Pangilinan J."/>
            <person name="Park H.-J."/>
            <person name="Ramirez L."/>
            <person name="Alfaro M."/>
            <person name="Sun H."/>
            <person name="Tritt A."/>
            <person name="Yoshinaga Y."/>
            <person name="Zwiers L.-H."/>
            <person name="Turgeon B."/>
            <person name="Goodwin S."/>
            <person name="Spatafora J."/>
            <person name="Crous P."/>
            <person name="Grigoriev I."/>
        </authorList>
    </citation>
    <scope>NUCLEOTIDE SEQUENCE</scope>
    <source>
        <strain evidence="1">ATCC 200398</strain>
    </source>
</reference>
<evidence type="ECO:0000313" key="1">
    <source>
        <dbReference type="EMBL" id="KAF2475300.1"/>
    </source>
</evidence>
<proteinExistence type="predicted"/>
<gene>
    <name evidence="1" type="ORF">BDR25DRAFT_101436</name>
</gene>
<dbReference type="Proteomes" id="UP000799755">
    <property type="component" value="Unassembled WGS sequence"/>
</dbReference>